<evidence type="ECO:0000256" key="2">
    <source>
        <dbReference type="ARBA" id="ARBA00022723"/>
    </source>
</evidence>
<dbReference type="InterPro" id="IPR042451">
    <property type="entry name" value="ZPR1_A/B_dom"/>
</dbReference>
<evidence type="ECO:0000256" key="3">
    <source>
        <dbReference type="ARBA" id="ARBA00022771"/>
    </source>
</evidence>
<dbReference type="InterPro" id="IPR056180">
    <property type="entry name" value="ZPR1_jr_dom"/>
</dbReference>
<gene>
    <name evidence="6" type="ORF">MEDL_47506</name>
</gene>
<sequence>MKDNEQFDAKEEVATFETNCPNCNDICSTNMKVVDIPHFKEVIIMATNCDKCGHRDNEVKGGSGIEPKGKKITLKITDVSDMNRDVLKSETASLSIPELDFSTGMGTLGGNLWSCFTCPGAKIGKQKLKDSNPFFRGDSSEENLKGKIGHFCDKIDEIIEGKRMGVHFVLDDATGNSYLQNVYAPDDDPEMEIEIYDRTFDQNEELGLNDMKTENYESS</sequence>
<dbReference type="Gene3D" id="2.20.25.420">
    <property type="entry name" value="ZPR1, zinc finger domain"/>
    <property type="match status" value="1"/>
</dbReference>
<dbReference type="Pfam" id="PF03367">
    <property type="entry name" value="Zn_ribbon_ZPR1"/>
    <property type="match status" value="1"/>
</dbReference>
<reference evidence="6" key="1">
    <citation type="submission" date="2021-03" db="EMBL/GenBank/DDBJ databases">
        <authorList>
            <person name="Bekaert M."/>
        </authorList>
    </citation>
    <scope>NUCLEOTIDE SEQUENCE</scope>
</reference>
<dbReference type="GO" id="GO:0005634">
    <property type="term" value="C:nucleus"/>
    <property type="evidence" value="ECO:0007669"/>
    <property type="project" value="TreeGrafter"/>
</dbReference>
<accession>A0A8S3TMH1</accession>
<evidence type="ECO:0000313" key="6">
    <source>
        <dbReference type="EMBL" id="CAG2234901.1"/>
    </source>
</evidence>
<dbReference type="AlphaFoldDB" id="A0A8S3TMH1"/>
<evidence type="ECO:0000256" key="4">
    <source>
        <dbReference type="ARBA" id="ARBA00022833"/>
    </source>
</evidence>
<dbReference type="PANTHER" id="PTHR10876">
    <property type="entry name" value="ZINC FINGER PROTEIN ZPR1"/>
    <property type="match status" value="1"/>
</dbReference>
<dbReference type="Proteomes" id="UP000683360">
    <property type="component" value="Unassembled WGS sequence"/>
</dbReference>
<keyword evidence="2" id="KW-0479">Metal-binding</keyword>
<evidence type="ECO:0000259" key="5">
    <source>
        <dbReference type="SMART" id="SM00709"/>
    </source>
</evidence>
<dbReference type="FunFam" id="2.20.25.420:FF:000003">
    <property type="entry name" value="zinc finger protein ZPR1"/>
    <property type="match status" value="1"/>
</dbReference>
<keyword evidence="4" id="KW-0862">Zinc</keyword>
<dbReference type="GO" id="GO:0008270">
    <property type="term" value="F:zinc ion binding"/>
    <property type="evidence" value="ECO:0007669"/>
    <property type="project" value="UniProtKB-KW"/>
</dbReference>
<dbReference type="EMBL" id="CAJPWZ010002278">
    <property type="protein sequence ID" value="CAG2234901.1"/>
    <property type="molecule type" value="Genomic_DNA"/>
</dbReference>
<feature type="domain" description="Zinc finger ZPR1-type" evidence="5">
    <location>
        <begin position="18"/>
        <end position="181"/>
    </location>
</feature>
<protein>
    <submittedName>
        <fullName evidence="6">K06874</fullName>
    </submittedName>
</protein>
<comment type="caution">
    <text evidence="6">The sequence shown here is derived from an EMBL/GenBank/DDBJ whole genome shotgun (WGS) entry which is preliminary data.</text>
</comment>
<dbReference type="Pfam" id="PF22794">
    <property type="entry name" value="jr-ZPR1"/>
    <property type="match status" value="1"/>
</dbReference>
<dbReference type="InterPro" id="IPR042452">
    <property type="entry name" value="ZPR1_Znf1/2"/>
</dbReference>
<dbReference type="PANTHER" id="PTHR10876:SF0">
    <property type="entry name" value="ZINC FINGER PROTEIN ZPR1"/>
    <property type="match status" value="1"/>
</dbReference>
<proteinExistence type="inferred from homology"/>
<dbReference type="NCBIfam" id="TIGR00310">
    <property type="entry name" value="ZPR1_znf"/>
    <property type="match status" value="1"/>
</dbReference>
<comment type="similarity">
    <text evidence="1">Belongs to the ZPR1 family.</text>
</comment>
<dbReference type="Gene3D" id="2.60.120.1040">
    <property type="entry name" value="ZPR1, A/B domain"/>
    <property type="match status" value="1"/>
</dbReference>
<keyword evidence="3" id="KW-0863">Zinc-finger</keyword>
<dbReference type="OrthoDB" id="308464at2759"/>
<keyword evidence="7" id="KW-1185">Reference proteome</keyword>
<dbReference type="SMART" id="SM00709">
    <property type="entry name" value="Zpr1"/>
    <property type="match status" value="1"/>
</dbReference>
<dbReference type="InterPro" id="IPR040141">
    <property type="entry name" value="ZPR1"/>
</dbReference>
<name>A0A8S3TMH1_MYTED</name>
<evidence type="ECO:0000313" key="7">
    <source>
        <dbReference type="Proteomes" id="UP000683360"/>
    </source>
</evidence>
<evidence type="ECO:0000256" key="1">
    <source>
        <dbReference type="ARBA" id="ARBA00008354"/>
    </source>
</evidence>
<dbReference type="InterPro" id="IPR004457">
    <property type="entry name" value="Znf_ZPR1"/>
</dbReference>
<organism evidence="6 7">
    <name type="scientific">Mytilus edulis</name>
    <name type="common">Blue mussel</name>
    <dbReference type="NCBI Taxonomy" id="6550"/>
    <lineage>
        <taxon>Eukaryota</taxon>
        <taxon>Metazoa</taxon>
        <taxon>Spiralia</taxon>
        <taxon>Lophotrochozoa</taxon>
        <taxon>Mollusca</taxon>
        <taxon>Bivalvia</taxon>
        <taxon>Autobranchia</taxon>
        <taxon>Pteriomorphia</taxon>
        <taxon>Mytilida</taxon>
        <taxon>Mytiloidea</taxon>
        <taxon>Mytilidae</taxon>
        <taxon>Mytilinae</taxon>
        <taxon>Mytilus</taxon>
    </lineage>
</organism>